<dbReference type="BioCyc" id="CSTI499177:GJE9-1316-MONOMER"/>
<dbReference type="CDD" id="cd18809">
    <property type="entry name" value="SF1_C_RecD"/>
    <property type="match status" value="1"/>
</dbReference>
<dbReference type="Pfam" id="PF14490">
    <property type="entry name" value="HHH_RecD2"/>
    <property type="match status" value="1"/>
</dbReference>
<dbReference type="Gene3D" id="2.30.30.940">
    <property type="match status" value="1"/>
</dbReference>
<dbReference type="GO" id="GO:0017116">
    <property type="term" value="F:single-stranded DNA helicase activity"/>
    <property type="evidence" value="ECO:0007669"/>
    <property type="project" value="TreeGrafter"/>
</dbReference>
<dbReference type="GO" id="GO:0005524">
    <property type="term" value="F:ATP binding"/>
    <property type="evidence" value="ECO:0007669"/>
    <property type="project" value="UniProtKB-KW"/>
</dbReference>
<gene>
    <name evidence="4" type="ordered locus">CLOST_1268</name>
</gene>
<dbReference type="GO" id="GO:0006310">
    <property type="term" value="P:DNA recombination"/>
    <property type="evidence" value="ECO:0007669"/>
    <property type="project" value="TreeGrafter"/>
</dbReference>
<dbReference type="InterPro" id="IPR027785">
    <property type="entry name" value="UvrD-like_helicase_C"/>
</dbReference>
<dbReference type="GO" id="GO:0003677">
    <property type="term" value="F:DNA binding"/>
    <property type="evidence" value="ECO:0007669"/>
    <property type="project" value="UniProtKB-KW"/>
</dbReference>
<dbReference type="CDD" id="cd17933">
    <property type="entry name" value="DEXSc_RecD-like"/>
    <property type="match status" value="1"/>
</dbReference>
<protein>
    <submittedName>
        <fullName evidence="4">Putative DNA-binding protein</fullName>
    </submittedName>
</protein>
<reference evidence="5" key="1">
    <citation type="journal article" date="2010" name="BMC Genomics">
        <title>Clostridium sticklandii, a specialist in amino acid degradation:revisiting its metabolism through its genome sequence.</title>
        <authorList>
            <person name="Fonknechten N."/>
            <person name="Chaussonnerie S."/>
            <person name="Tricot S."/>
            <person name="Lajus A."/>
            <person name="Andreesen J.R."/>
            <person name="Perchat N."/>
            <person name="Pelletier E."/>
            <person name="Gouyvenoux M."/>
            <person name="Barbe V."/>
            <person name="Salanoubat M."/>
            <person name="Le Paslier D."/>
            <person name="Weissenbach J."/>
            <person name="Cohen G.N."/>
            <person name="Kreimeyer A."/>
        </authorList>
    </citation>
    <scope>NUCLEOTIDE SEQUENCE [LARGE SCALE GENOMIC DNA]</scope>
    <source>
        <strain evidence="5">ATCC 12662 / DSM 519 / JCM 1433 / CCUG 9281 / NCIMB 10654 / HF</strain>
    </source>
</reference>
<sequence length="699" mass="80483">MENKVKVIVEKVTTIKQFDYLIHLKILDRKDMEKLNKLRVTIKLERLDLEKNDVLEIKLSENQYNFKHLKIEDYKIVSRNSDAELAIILCKILNISKQSAQNISRSCEKNVFEKIINSKYLEHDFGIDKSEAEKIEENKNNLEEFYDLLNNIILLNLSFLEIFKMYERFQESTKAVLFSNPFVFIEEIGYDKALNIAKIVGFPLNSMEHAIALLINSLKEEAKNGNLYMDLDNLVEKMKEKELSIAMINKAIKHAYSKSLIYISKDGKVTLIQTYKTEKNTAALLEYKINNTNINIIDSKKVEEFISEFEESNSFSFSDEQKDAIRMFAKSPIFILTGGPGTGKTQTAKAIVELSKRFGYTLSLACPTGKASARLSEVVGEYSSTIHRALEIGYFFTEANREIQEDIVLIDEMSMVGSFLFYELIKNISDNSKIVFIGDVDQIESVEAGNILESLIDSGKIPTTRLKKVFRQAEGSKIVVNAHKIKNNDPNLEYGDDFKFVRKETDDEIMAHILKSYKYLREKLGYEAKDIAILSPTKKTSIGTHELNFQIQKHFNKSDDFIISPSGIKFSPDDRIMQNENNNEEGIYNGTTGSIAFINEKSVTLEFDDGAWVDYFKEEFFNTVIHSYASTIHKYQGSEVKVVIVPLSFADKNMWNKKLFYTALTRAKELFIMIGNEEIFKDYCMREPEKRRTLLKEFL</sequence>
<evidence type="ECO:0000256" key="2">
    <source>
        <dbReference type="ARBA" id="ARBA00022840"/>
    </source>
</evidence>
<dbReference type="InterPro" id="IPR003593">
    <property type="entry name" value="AAA+_ATPase"/>
</dbReference>
<evidence type="ECO:0000256" key="1">
    <source>
        <dbReference type="ARBA" id="ARBA00022741"/>
    </source>
</evidence>
<dbReference type="SUPFAM" id="SSF52540">
    <property type="entry name" value="P-loop containing nucleoside triphosphate hydrolases"/>
    <property type="match status" value="2"/>
</dbReference>
<dbReference type="Gene3D" id="1.10.10.2220">
    <property type="match status" value="1"/>
</dbReference>
<dbReference type="PANTHER" id="PTHR43788:SF6">
    <property type="entry name" value="DNA HELICASE B"/>
    <property type="match status" value="1"/>
</dbReference>
<dbReference type="PANTHER" id="PTHR43788">
    <property type="entry name" value="DNA2/NAM7 HELICASE FAMILY MEMBER"/>
    <property type="match status" value="1"/>
</dbReference>
<dbReference type="AlphaFoldDB" id="E3PY73"/>
<dbReference type="InterPro" id="IPR027417">
    <property type="entry name" value="P-loop_NTPase"/>
</dbReference>
<evidence type="ECO:0000313" key="4">
    <source>
        <dbReference type="EMBL" id="CBH21388.1"/>
    </source>
</evidence>
<keyword evidence="4" id="KW-0238">DNA-binding</keyword>
<accession>E3PY73</accession>
<proteinExistence type="predicted"/>
<evidence type="ECO:0000259" key="3">
    <source>
        <dbReference type="SMART" id="SM00382"/>
    </source>
</evidence>
<dbReference type="HOGENOM" id="CLU_007524_0_3_9"/>
<dbReference type="Pfam" id="PF13604">
    <property type="entry name" value="AAA_30"/>
    <property type="match status" value="1"/>
</dbReference>
<keyword evidence="2" id="KW-0067">ATP-binding</keyword>
<name>E3PY73_ACESD</name>
<dbReference type="Gene3D" id="3.40.50.300">
    <property type="entry name" value="P-loop containing nucleotide triphosphate hydrolases"/>
    <property type="match status" value="2"/>
</dbReference>
<dbReference type="InterPro" id="IPR029493">
    <property type="entry name" value="RecD2-like_HHH"/>
</dbReference>
<dbReference type="InterPro" id="IPR050534">
    <property type="entry name" value="Coronavir_polyprotein_1ab"/>
</dbReference>
<dbReference type="eggNOG" id="COG0507">
    <property type="taxonomic scope" value="Bacteria"/>
</dbReference>
<keyword evidence="5" id="KW-1185">Reference proteome</keyword>
<dbReference type="KEGG" id="cst:CLOST_1268"/>
<dbReference type="Pfam" id="PF13538">
    <property type="entry name" value="UvrD_C_2"/>
    <property type="match status" value="1"/>
</dbReference>
<dbReference type="EMBL" id="FP565809">
    <property type="protein sequence ID" value="CBH21388.1"/>
    <property type="molecule type" value="Genomic_DNA"/>
</dbReference>
<dbReference type="SMART" id="SM00382">
    <property type="entry name" value="AAA"/>
    <property type="match status" value="1"/>
</dbReference>
<keyword evidence="1" id="KW-0547">Nucleotide-binding</keyword>
<dbReference type="GO" id="GO:0009338">
    <property type="term" value="C:exodeoxyribonuclease V complex"/>
    <property type="evidence" value="ECO:0007669"/>
    <property type="project" value="TreeGrafter"/>
</dbReference>
<feature type="domain" description="AAA+ ATPase" evidence="3">
    <location>
        <begin position="330"/>
        <end position="462"/>
    </location>
</feature>
<organism evidence="4 5">
    <name type="scientific">Acetoanaerobium sticklandii (strain ATCC 12662 / DSM 519 / JCM 1433 / CCUG 9281 / NCIMB 10654 / HF)</name>
    <name type="common">Clostridium sticklandii</name>
    <dbReference type="NCBI Taxonomy" id="499177"/>
    <lineage>
        <taxon>Bacteria</taxon>
        <taxon>Bacillati</taxon>
        <taxon>Bacillota</taxon>
        <taxon>Clostridia</taxon>
        <taxon>Peptostreptococcales</taxon>
        <taxon>Filifactoraceae</taxon>
        <taxon>Acetoanaerobium</taxon>
    </lineage>
</organism>
<dbReference type="Proteomes" id="UP000007041">
    <property type="component" value="Chromosome"/>
</dbReference>
<evidence type="ECO:0000313" key="5">
    <source>
        <dbReference type="Proteomes" id="UP000007041"/>
    </source>
</evidence>
<dbReference type="STRING" id="1511.CLOST_1268"/>